<dbReference type="Proteomes" id="UP000036681">
    <property type="component" value="Unplaced"/>
</dbReference>
<keyword evidence="13" id="KW-1133">Transmembrane helix</keyword>
<dbReference type="GO" id="GO:0030430">
    <property type="term" value="C:host cell cytoplasm"/>
    <property type="evidence" value="ECO:0007669"/>
    <property type="project" value="UniProtKB-SubCell"/>
</dbReference>
<keyword evidence="9" id="KW-1035">Host cytoplasm</keyword>
<evidence type="ECO:0000256" key="11">
    <source>
        <dbReference type="ARBA" id="ARBA00048679"/>
    </source>
</evidence>
<name>A0A9J2PG87_ASCLU</name>
<dbReference type="Gene3D" id="1.10.510.10">
    <property type="entry name" value="Transferase(Phosphotransferase) domain 1"/>
    <property type="match status" value="1"/>
</dbReference>
<keyword evidence="15" id="KW-1185">Reference proteome</keyword>
<evidence type="ECO:0000256" key="4">
    <source>
        <dbReference type="ARBA" id="ARBA00022527"/>
    </source>
</evidence>
<evidence type="ECO:0000259" key="14">
    <source>
        <dbReference type="PROSITE" id="PS50011"/>
    </source>
</evidence>
<evidence type="ECO:0000256" key="3">
    <source>
        <dbReference type="ARBA" id="ARBA00016885"/>
    </source>
</evidence>
<accession>A0A9J2PG87</accession>
<feature type="domain" description="Protein kinase" evidence="14">
    <location>
        <begin position="34"/>
        <end position="345"/>
    </location>
</feature>
<dbReference type="SUPFAM" id="SSF56112">
    <property type="entry name" value="Protein kinase-like (PK-like)"/>
    <property type="match status" value="1"/>
</dbReference>
<dbReference type="InterPro" id="IPR051138">
    <property type="entry name" value="PIM_Ser/Thr_kinase"/>
</dbReference>
<sequence length="460" mass="51822">MTYFSRFPPSVPNRTSLQGALTAGENATSCKGKYDFGSKLCRGGFGIVYRGIRIKDQLPVAIKYVKRRNVSAWQRDCQGGGIPLEIAVLQRCQDVPGVVQLLDWYERANGFLIVTERPEPGQDLFDYITHHGPLTEGLAKNFFKQVVDAVIACADRSVLHGDIKDENVMVDLRTGRLKLVDFGSGRFLKPKNAPLREFNGMCFCLLIFFEIRHRGWKKDLAGDKEVNSEVKVEQMFARKFLFSLITIVLILMILFEGTQLYSPPEWIVFSRYDGLGATVWSLGVLLYDMVCGDIPYHREESIRHEAQLSWPIPVSGSCCDLIERCLDHNPSTRCTLQDILEHPWMQDGDFSLPINSSMLKHGGHDAPDIDGLRRSNVKPSFERPAPIDPFGRGFVSDPSKKRDSLHALVSKPEKAPQRTLLYRASPQGYKSSNISGRIHHGGFRYCADARSPAPCTRTRE</sequence>
<protein>
    <recommendedName>
        <fullName evidence="3">Serine/threonine-protein kinase 1</fullName>
        <ecNumber evidence="2">2.7.11.1</ecNumber>
    </recommendedName>
</protein>
<evidence type="ECO:0000256" key="5">
    <source>
        <dbReference type="ARBA" id="ARBA00022679"/>
    </source>
</evidence>
<comment type="subcellular location">
    <subcellularLocation>
        <location evidence="1">Host cytoplasm</location>
    </subcellularLocation>
</comment>
<keyword evidence="8" id="KW-0067">ATP-binding</keyword>
<comment type="catalytic activity">
    <reaction evidence="11">
        <text>L-seryl-[protein] + ATP = O-phospho-L-seryl-[protein] + ADP + H(+)</text>
        <dbReference type="Rhea" id="RHEA:17989"/>
        <dbReference type="Rhea" id="RHEA-COMP:9863"/>
        <dbReference type="Rhea" id="RHEA-COMP:11604"/>
        <dbReference type="ChEBI" id="CHEBI:15378"/>
        <dbReference type="ChEBI" id="CHEBI:29999"/>
        <dbReference type="ChEBI" id="CHEBI:30616"/>
        <dbReference type="ChEBI" id="CHEBI:83421"/>
        <dbReference type="ChEBI" id="CHEBI:456216"/>
        <dbReference type="EC" id="2.7.11.1"/>
    </reaction>
</comment>
<feature type="transmembrane region" description="Helical" evidence="13">
    <location>
        <begin position="240"/>
        <end position="257"/>
    </location>
</feature>
<dbReference type="SMART" id="SM00220">
    <property type="entry name" value="S_TKc"/>
    <property type="match status" value="1"/>
</dbReference>
<dbReference type="PANTHER" id="PTHR22984">
    <property type="entry name" value="SERINE/THREONINE-PROTEIN KINASE PIM"/>
    <property type="match status" value="1"/>
</dbReference>
<dbReference type="GO" id="GO:0005524">
    <property type="term" value="F:ATP binding"/>
    <property type="evidence" value="ECO:0007669"/>
    <property type="project" value="UniProtKB-KW"/>
</dbReference>
<keyword evidence="7" id="KW-0418">Kinase</keyword>
<evidence type="ECO:0000256" key="9">
    <source>
        <dbReference type="ARBA" id="ARBA00023200"/>
    </source>
</evidence>
<dbReference type="InterPro" id="IPR011009">
    <property type="entry name" value="Kinase-like_dom_sf"/>
</dbReference>
<reference evidence="16" key="1">
    <citation type="submission" date="2023-03" db="UniProtKB">
        <authorList>
            <consortium name="WormBaseParasite"/>
        </authorList>
    </citation>
    <scope>IDENTIFICATION</scope>
</reference>
<dbReference type="GO" id="GO:0004674">
    <property type="term" value="F:protein serine/threonine kinase activity"/>
    <property type="evidence" value="ECO:0007669"/>
    <property type="project" value="UniProtKB-KW"/>
</dbReference>
<evidence type="ECO:0000256" key="12">
    <source>
        <dbReference type="SAM" id="MobiDB-lite"/>
    </source>
</evidence>
<dbReference type="InterPro" id="IPR000719">
    <property type="entry name" value="Prot_kinase_dom"/>
</dbReference>
<evidence type="ECO:0000256" key="8">
    <source>
        <dbReference type="ARBA" id="ARBA00022840"/>
    </source>
</evidence>
<evidence type="ECO:0000256" key="1">
    <source>
        <dbReference type="ARBA" id="ARBA00004192"/>
    </source>
</evidence>
<evidence type="ECO:0000256" key="6">
    <source>
        <dbReference type="ARBA" id="ARBA00022741"/>
    </source>
</evidence>
<evidence type="ECO:0000256" key="7">
    <source>
        <dbReference type="ARBA" id="ARBA00022777"/>
    </source>
</evidence>
<dbReference type="PROSITE" id="PS50011">
    <property type="entry name" value="PROTEIN_KINASE_DOM"/>
    <property type="match status" value="1"/>
</dbReference>
<dbReference type="Pfam" id="PF00069">
    <property type="entry name" value="Pkinase"/>
    <property type="match status" value="2"/>
</dbReference>
<comment type="catalytic activity">
    <reaction evidence="10">
        <text>L-threonyl-[protein] + ATP = O-phospho-L-threonyl-[protein] + ADP + H(+)</text>
        <dbReference type="Rhea" id="RHEA:46608"/>
        <dbReference type="Rhea" id="RHEA-COMP:11060"/>
        <dbReference type="Rhea" id="RHEA-COMP:11605"/>
        <dbReference type="ChEBI" id="CHEBI:15378"/>
        <dbReference type="ChEBI" id="CHEBI:30013"/>
        <dbReference type="ChEBI" id="CHEBI:30616"/>
        <dbReference type="ChEBI" id="CHEBI:61977"/>
        <dbReference type="ChEBI" id="CHEBI:456216"/>
        <dbReference type="EC" id="2.7.11.1"/>
    </reaction>
</comment>
<evidence type="ECO:0000256" key="2">
    <source>
        <dbReference type="ARBA" id="ARBA00012513"/>
    </source>
</evidence>
<evidence type="ECO:0000256" key="13">
    <source>
        <dbReference type="SAM" id="Phobius"/>
    </source>
</evidence>
<keyword evidence="13" id="KW-0472">Membrane</keyword>
<dbReference type="GO" id="GO:0005737">
    <property type="term" value="C:cytoplasm"/>
    <property type="evidence" value="ECO:0007669"/>
    <property type="project" value="TreeGrafter"/>
</dbReference>
<feature type="compositionally biased region" description="Basic and acidic residues" evidence="12">
    <location>
        <begin position="398"/>
        <end position="412"/>
    </location>
</feature>
<dbReference type="WBParaSite" id="ALUE_0000863601-mRNA-1">
    <property type="protein sequence ID" value="ALUE_0000863601-mRNA-1"/>
    <property type="gene ID" value="ALUE_0000863601"/>
</dbReference>
<dbReference type="InterPro" id="IPR008271">
    <property type="entry name" value="Ser/Thr_kinase_AS"/>
</dbReference>
<evidence type="ECO:0000313" key="15">
    <source>
        <dbReference type="Proteomes" id="UP000036681"/>
    </source>
</evidence>
<dbReference type="EC" id="2.7.11.1" evidence="2"/>
<dbReference type="PROSITE" id="PS00108">
    <property type="entry name" value="PROTEIN_KINASE_ST"/>
    <property type="match status" value="1"/>
</dbReference>
<keyword evidence="4" id="KW-0723">Serine/threonine-protein kinase</keyword>
<organism evidence="15 16">
    <name type="scientific">Ascaris lumbricoides</name>
    <name type="common">Giant roundworm</name>
    <dbReference type="NCBI Taxonomy" id="6252"/>
    <lineage>
        <taxon>Eukaryota</taxon>
        <taxon>Metazoa</taxon>
        <taxon>Ecdysozoa</taxon>
        <taxon>Nematoda</taxon>
        <taxon>Chromadorea</taxon>
        <taxon>Rhabditida</taxon>
        <taxon>Spirurina</taxon>
        <taxon>Ascaridomorpha</taxon>
        <taxon>Ascaridoidea</taxon>
        <taxon>Ascarididae</taxon>
        <taxon>Ascaris</taxon>
    </lineage>
</organism>
<evidence type="ECO:0000313" key="16">
    <source>
        <dbReference type="WBParaSite" id="ALUE_0000863601-mRNA-1"/>
    </source>
</evidence>
<dbReference type="PANTHER" id="PTHR22984:SF25">
    <property type="entry name" value="PROTEIN KINASE DOMAIN-CONTAINING PROTEIN"/>
    <property type="match status" value="1"/>
</dbReference>
<keyword evidence="5" id="KW-0808">Transferase</keyword>
<evidence type="ECO:0000256" key="10">
    <source>
        <dbReference type="ARBA" id="ARBA00047899"/>
    </source>
</evidence>
<keyword evidence="6" id="KW-0547">Nucleotide-binding</keyword>
<dbReference type="AlphaFoldDB" id="A0A9J2PG87"/>
<keyword evidence="13" id="KW-0812">Transmembrane</keyword>
<feature type="region of interest" description="Disordered" evidence="12">
    <location>
        <begin position="380"/>
        <end position="412"/>
    </location>
</feature>
<dbReference type="Gene3D" id="3.30.200.20">
    <property type="entry name" value="Phosphorylase Kinase, domain 1"/>
    <property type="match status" value="1"/>
</dbReference>
<proteinExistence type="predicted"/>